<gene>
    <name evidence="2" type="ORF">UFOPK2766_02250</name>
</gene>
<feature type="region of interest" description="Disordered" evidence="1">
    <location>
        <begin position="152"/>
        <end position="175"/>
    </location>
</feature>
<evidence type="ECO:0000256" key="1">
    <source>
        <dbReference type="SAM" id="MobiDB-lite"/>
    </source>
</evidence>
<evidence type="ECO:0000313" key="2">
    <source>
        <dbReference type="EMBL" id="CAB4761706.1"/>
    </source>
</evidence>
<name>A0A6J6UQC7_9ZZZZ</name>
<dbReference type="EMBL" id="CAEZYU010000164">
    <property type="protein sequence ID" value="CAB4761706.1"/>
    <property type="molecule type" value="Genomic_DNA"/>
</dbReference>
<protein>
    <submittedName>
        <fullName evidence="2">Unannotated protein</fullName>
    </submittedName>
</protein>
<organism evidence="2">
    <name type="scientific">freshwater metagenome</name>
    <dbReference type="NCBI Taxonomy" id="449393"/>
    <lineage>
        <taxon>unclassified sequences</taxon>
        <taxon>metagenomes</taxon>
        <taxon>ecological metagenomes</taxon>
    </lineage>
</organism>
<dbReference type="AlphaFoldDB" id="A0A6J6UQC7"/>
<accession>A0A6J6UQC7</accession>
<reference evidence="2" key="1">
    <citation type="submission" date="2020-05" db="EMBL/GenBank/DDBJ databases">
        <authorList>
            <person name="Chiriac C."/>
            <person name="Salcher M."/>
            <person name="Ghai R."/>
            <person name="Kavagutti S V."/>
        </authorList>
    </citation>
    <scope>NUCLEOTIDE SEQUENCE</scope>
</reference>
<proteinExistence type="predicted"/>
<sequence>MPAKSYSYLELLPSQSGLIPQPSRLENPYYSVCLQSPPISRATSRWRGELPIAHLGERHRLWIGCAVCFLPLQHVDQRVVATVPSPGPDSVAVPMPHLLVAPRRITGQPYFECDACRGGDHEHCDAQGRVARSSCHHLPHLLIACRSQRTIPRRDRMQEPSTPLSTPRPWQLSKT</sequence>